<evidence type="ECO:0000256" key="1">
    <source>
        <dbReference type="ARBA" id="ARBA00023118"/>
    </source>
</evidence>
<organism evidence="2 3">
    <name type="scientific">Serratia quinivorans</name>
    <dbReference type="NCBI Taxonomy" id="137545"/>
    <lineage>
        <taxon>Bacteria</taxon>
        <taxon>Pseudomonadati</taxon>
        <taxon>Pseudomonadota</taxon>
        <taxon>Gammaproteobacteria</taxon>
        <taxon>Enterobacterales</taxon>
        <taxon>Yersiniaceae</taxon>
        <taxon>Serratia</taxon>
    </lineage>
</organism>
<sequence length="259" mass="30213">MSVQSYLDSIARNAILKDSSITTSIATLKARLGFHFNTTDVTNHFTFGSNTRYTMLPRRYDPKSDVDYMIVFNNTGYQPQTYLNRLKSFVEYYYTTSEIKQSHPTIRLNLNHITFELVPAIYDIFYGYQIPAPANNFQSWISTDPNAFNLSLTEKNKNNYHLIKPLVRILKYWNANAGYVFESYELEKNIVSMNFFLCYNIKDYFYSAVESIYCSYLAPQWKQNAVNKLKNVVAETKINEANGWNYLAEAEIKKILPEI</sequence>
<reference evidence="2 3" key="1">
    <citation type="submission" date="2018-06" db="EMBL/GenBank/DDBJ databases">
        <authorList>
            <consortium name="Pathogen Informatics"/>
            <person name="Doyle S."/>
        </authorList>
    </citation>
    <scope>NUCLEOTIDE SEQUENCE [LARGE SCALE GENOMIC DNA]</scope>
    <source>
        <strain evidence="2 3">NCTC11544</strain>
    </source>
</reference>
<dbReference type="Proteomes" id="UP000255529">
    <property type="component" value="Unassembled WGS sequence"/>
</dbReference>
<dbReference type="Pfam" id="PF18144">
    <property type="entry name" value="SMODS"/>
    <property type="match status" value="1"/>
</dbReference>
<dbReference type="RefSeq" id="WP_165366749.1">
    <property type="nucleotide sequence ID" value="NZ_CAMKUF010000001.1"/>
</dbReference>
<dbReference type="InterPro" id="IPR006116">
    <property type="entry name" value="NT_2-5OAS_ClassI-CCAase"/>
</dbReference>
<dbReference type="GO" id="GO:0016779">
    <property type="term" value="F:nucleotidyltransferase activity"/>
    <property type="evidence" value="ECO:0007669"/>
    <property type="project" value="InterPro"/>
</dbReference>
<dbReference type="InterPro" id="IPR043519">
    <property type="entry name" value="NT_sf"/>
</dbReference>
<dbReference type="SUPFAM" id="SSF81301">
    <property type="entry name" value="Nucleotidyltransferase"/>
    <property type="match status" value="1"/>
</dbReference>
<dbReference type="EMBL" id="UGYN01000002">
    <property type="protein sequence ID" value="SUI43300.1"/>
    <property type="molecule type" value="Genomic_DNA"/>
</dbReference>
<evidence type="ECO:0008006" key="4">
    <source>
        <dbReference type="Google" id="ProtNLM"/>
    </source>
</evidence>
<dbReference type="CDD" id="cd05400">
    <property type="entry name" value="NT_2-5OAS_ClassI-CCAase"/>
    <property type="match status" value="1"/>
</dbReference>
<keyword evidence="1" id="KW-0051">Antiviral defense</keyword>
<dbReference type="Gene3D" id="3.30.460.10">
    <property type="entry name" value="Beta Polymerase, domain 2"/>
    <property type="match status" value="1"/>
</dbReference>
<accession>A0A379YCQ2</accession>
<gene>
    <name evidence="2" type="ORF">NCTC11544_00159</name>
</gene>
<protein>
    <recommendedName>
        <fullName evidence="4">Nucleotidyltransferase</fullName>
    </recommendedName>
</protein>
<name>A0A379YCQ2_9GAMM</name>
<evidence type="ECO:0000313" key="3">
    <source>
        <dbReference type="Proteomes" id="UP000255529"/>
    </source>
</evidence>
<evidence type="ECO:0000313" key="2">
    <source>
        <dbReference type="EMBL" id="SUI43300.1"/>
    </source>
</evidence>
<proteinExistence type="predicted"/>
<dbReference type="GO" id="GO:0051607">
    <property type="term" value="P:defense response to virus"/>
    <property type="evidence" value="ECO:0007669"/>
    <property type="project" value="UniProtKB-KW"/>
</dbReference>
<dbReference type="AlphaFoldDB" id="A0A379YCQ2"/>